<feature type="domain" description="Core-binding (CB)" evidence="6">
    <location>
        <begin position="106"/>
        <end position="189"/>
    </location>
</feature>
<dbReference type="InterPro" id="IPR010998">
    <property type="entry name" value="Integrase_recombinase_N"/>
</dbReference>
<proteinExistence type="predicted"/>
<dbReference type="RefSeq" id="WP_204520020.1">
    <property type="nucleotide sequence ID" value="NZ_JAFBEB010000022.1"/>
</dbReference>
<accession>A0A939BWA4</accession>
<keyword evidence="8" id="KW-1185">Reference proteome</keyword>
<keyword evidence="3" id="KW-0233">DNA recombination</keyword>
<protein>
    <submittedName>
        <fullName evidence="7">Site-specific recombinase XerD</fullName>
    </submittedName>
</protein>
<evidence type="ECO:0000313" key="7">
    <source>
        <dbReference type="EMBL" id="MBM7592234.1"/>
    </source>
</evidence>
<dbReference type="Proteomes" id="UP000717624">
    <property type="component" value="Unassembled WGS sequence"/>
</dbReference>
<dbReference type="GO" id="GO:0015074">
    <property type="term" value="P:DNA integration"/>
    <property type="evidence" value="ECO:0007669"/>
    <property type="project" value="UniProtKB-KW"/>
</dbReference>
<keyword evidence="1" id="KW-0229">DNA integration</keyword>
<dbReference type="Pfam" id="PF00589">
    <property type="entry name" value="Phage_integrase"/>
    <property type="match status" value="1"/>
</dbReference>
<evidence type="ECO:0000259" key="5">
    <source>
        <dbReference type="PROSITE" id="PS51898"/>
    </source>
</evidence>
<dbReference type="InterPro" id="IPR002104">
    <property type="entry name" value="Integrase_catalytic"/>
</dbReference>
<dbReference type="InterPro" id="IPR050090">
    <property type="entry name" value="Tyrosine_recombinase_XerCD"/>
</dbReference>
<organism evidence="7 8">
    <name type="scientific">Brevibacillus fulvus</name>
    <dbReference type="NCBI Taxonomy" id="1125967"/>
    <lineage>
        <taxon>Bacteria</taxon>
        <taxon>Bacillati</taxon>
        <taxon>Bacillota</taxon>
        <taxon>Bacilli</taxon>
        <taxon>Bacillales</taxon>
        <taxon>Paenibacillaceae</taxon>
        <taxon>Brevibacillus</taxon>
    </lineage>
</organism>
<dbReference type="Pfam" id="PF02899">
    <property type="entry name" value="Phage_int_SAM_1"/>
    <property type="match status" value="1"/>
</dbReference>
<keyword evidence="2 4" id="KW-0238">DNA-binding</keyword>
<dbReference type="SUPFAM" id="SSF56349">
    <property type="entry name" value="DNA breaking-rejoining enzymes"/>
    <property type="match status" value="1"/>
</dbReference>
<dbReference type="PROSITE" id="PS51898">
    <property type="entry name" value="TYR_RECOMBINASE"/>
    <property type="match status" value="1"/>
</dbReference>
<dbReference type="GO" id="GO:0006310">
    <property type="term" value="P:DNA recombination"/>
    <property type="evidence" value="ECO:0007669"/>
    <property type="project" value="UniProtKB-KW"/>
</dbReference>
<dbReference type="Gene3D" id="1.10.150.130">
    <property type="match status" value="1"/>
</dbReference>
<dbReference type="InterPro" id="IPR044068">
    <property type="entry name" value="CB"/>
</dbReference>
<dbReference type="InterPro" id="IPR011010">
    <property type="entry name" value="DNA_brk_join_enz"/>
</dbReference>
<dbReference type="InterPro" id="IPR013762">
    <property type="entry name" value="Integrase-like_cat_sf"/>
</dbReference>
<gene>
    <name evidence="7" type="ORF">JOD01_003896</name>
</gene>
<dbReference type="PANTHER" id="PTHR30349">
    <property type="entry name" value="PHAGE INTEGRASE-RELATED"/>
    <property type="match status" value="1"/>
</dbReference>
<evidence type="ECO:0000256" key="3">
    <source>
        <dbReference type="ARBA" id="ARBA00023172"/>
    </source>
</evidence>
<dbReference type="EMBL" id="JAFBEB010000022">
    <property type="protein sequence ID" value="MBM7592234.1"/>
    <property type="molecule type" value="Genomic_DNA"/>
</dbReference>
<dbReference type="InterPro" id="IPR004107">
    <property type="entry name" value="Integrase_SAM-like_N"/>
</dbReference>
<evidence type="ECO:0000256" key="1">
    <source>
        <dbReference type="ARBA" id="ARBA00022908"/>
    </source>
</evidence>
<reference evidence="7" key="1">
    <citation type="submission" date="2021-01" db="EMBL/GenBank/DDBJ databases">
        <title>Genomic Encyclopedia of Type Strains, Phase IV (KMG-IV): sequencing the most valuable type-strain genomes for metagenomic binning, comparative biology and taxonomic classification.</title>
        <authorList>
            <person name="Goeker M."/>
        </authorList>
    </citation>
    <scope>NUCLEOTIDE SEQUENCE</scope>
    <source>
        <strain evidence="7">DSM 25523</strain>
    </source>
</reference>
<dbReference type="Gene3D" id="1.10.443.10">
    <property type="entry name" value="Intergrase catalytic core"/>
    <property type="match status" value="1"/>
</dbReference>
<name>A0A939BWA4_9BACL</name>
<evidence type="ECO:0000256" key="4">
    <source>
        <dbReference type="PROSITE-ProRule" id="PRU01248"/>
    </source>
</evidence>
<evidence type="ECO:0000256" key="2">
    <source>
        <dbReference type="ARBA" id="ARBA00023125"/>
    </source>
</evidence>
<dbReference type="PROSITE" id="PS51900">
    <property type="entry name" value="CB"/>
    <property type="match status" value="1"/>
</dbReference>
<feature type="domain" description="Tyr recombinase" evidence="5">
    <location>
        <begin position="212"/>
        <end position="419"/>
    </location>
</feature>
<evidence type="ECO:0000313" key="8">
    <source>
        <dbReference type="Proteomes" id="UP000717624"/>
    </source>
</evidence>
<comment type="caution">
    <text evidence="7">The sequence shown here is derived from an EMBL/GenBank/DDBJ whole genome shotgun (WGS) entry which is preliminary data.</text>
</comment>
<dbReference type="PANTHER" id="PTHR30349:SF81">
    <property type="entry name" value="TYROSINE RECOMBINASE XERC"/>
    <property type="match status" value="1"/>
</dbReference>
<dbReference type="GO" id="GO:0003677">
    <property type="term" value="F:DNA binding"/>
    <property type="evidence" value="ECO:0007669"/>
    <property type="project" value="UniProtKB-UniRule"/>
</dbReference>
<sequence length="440" mass="50701">MDTTFNGKASHNACLSIFFAFFVPDHIKLLFYDEENASETQLLGFLTAKITIKKPFPSGQTVKRLFPTRQRQSACQHDDTTSGAALEQVPGRGNRVTNVLSIVKTNQNDLYLREFLLFMRSDKGARPKTLTGYETDLKRFIRHFSTQDVLELRQQQIREYKFSLVDTGLSPRTVNRHVSVIRSFYEYFVDHDDYDIVKNPAKNIQGMKVPKTVPITLGEQQAKTLLDGIMLTGKYAVRDYAIFATFLFTGVRVSELINLKTYDINFEENFIHVRDGKGGKDRIIPMIPQLANALQLYLQSGIVYEELVKNENQRSKINRYKCGRKYFVAGEDDQTLFLTKFGEPYTEKGIDWLFKSYTKRLGIYKDKLSLHALRRSCLTFLYKQGVDLFVLKEISGHAHVQTLEHYLAIDNSKVLDAMKKHPLHNHQIDRGLVEMVRGSR</sequence>
<dbReference type="AlphaFoldDB" id="A0A939BWA4"/>
<evidence type="ECO:0000259" key="6">
    <source>
        <dbReference type="PROSITE" id="PS51900"/>
    </source>
</evidence>